<name>C9R7K8_AMMDK</name>
<keyword evidence="2" id="KW-1185">Reference proteome</keyword>
<evidence type="ECO:0000313" key="1">
    <source>
        <dbReference type="EMBL" id="ACX52287.1"/>
    </source>
</evidence>
<accession>C9R7K8</accession>
<evidence type="ECO:0000313" key="2">
    <source>
        <dbReference type="Proteomes" id="UP000002620"/>
    </source>
</evidence>
<organism evidence="1 2">
    <name type="scientific">Ammonifex degensii (strain DSM 10501 / KC4)</name>
    <dbReference type="NCBI Taxonomy" id="429009"/>
    <lineage>
        <taxon>Bacteria</taxon>
        <taxon>Bacillati</taxon>
        <taxon>Bacillota</taxon>
        <taxon>Clostridia</taxon>
        <taxon>Thermoanaerobacterales</taxon>
        <taxon>Thermoanaerobacteraceae</taxon>
        <taxon>Ammonifex</taxon>
    </lineage>
</organism>
<protein>
    <submittedName>
        <fullName evidence="1">Uncharacterized protein</fullName>
    </submittedName>
</protein>
<gene>
    <name evidence="1" type="ordered locus">Adeg_1171</name>
</gene>
<dbReference type="InterPro" id="IPR007553">
    <property type="entry name" value="2-thiour_desulf"/>
</dbReference>
<dbReference type="eggNOG" id="COG1683">
    <property type="taxonomic scope" value="Bacteria"/>
</dbReference>
<dbReference type="PANTHER" id="PTHR30087:SF1">
    <property type="entry name" value="HYPOTHETICAL CYTOSOLIC PROTEIN"/>
    <property type="match status" value="1"/>
</dbReference>
<dbReference type="Proteomes" id="UP000002620">
    <property type="component" value="Chromosome"/>
</dbReference>
<dbReference type="Pfam" id="PF04463">
    <property type="entry name" value="2-thiour_desulf"/>
    <property type="match status" value="1"/>
</dbReference>
<reference evidence="1 2" key="1">
    <citation type="submission" date="2009-10" db="EMBL/GenBank/DDBJ databases">
        <title>Complete sequence of chromosome of Ammonifex degensii KC4.</title>
        <authorList>
            <consortium name="US DOE Joint Genome Institute"/>
            <person name="Kerfeld C."/>
            <person name="Goodner B."/>
            <person name="Huber H."/>
            <person name="Stetter K."/>
            <person name="Lucas S."/>
            <person name="Copeland A."/>
            <person name="Lapidus A."/>
            <person name="Glavina del Rio T."/>
            <person name="Dalin E."/>
            <person name="Tice H."/>
            <person name="Bruce D."/>
            <person name="Goodwin L."/>
            <person name="Pitluck S."/>
            <person name="Saunders E."/>
            <person name="Brettin T."/>
            <person name="Detter J.C."/>
            <person name="Han C."/>
            <person name="Larimer F."/>
            <person name="Land M."/>
            <person name="Hauser L."/>
            <person name="Kyrpides N."/>
            <person name="Ovchinnikova G."/>
            <person name="Richardson P."/>
        </authorList>
    </citation>
    <scope>NUCLEOTIDE SEQUENCE [LARGE SCALE GENOMIC DNA]</scope>
    <source>
        <strain evidence="2">DSM 10501 / KC4</strain>
    </source>
</reference>
<dbReference type="PANTHER" id="PTHR30087">
    <property type="entry name" value="INNER MEMBRANE PROTEIN"/>
    <property type="match status" value="1"/>
</dbReference>
<dbReference type="HOGENOM" id="CLU_076318_1_1_9"/>
<proteinExistence type="predicted"/>
<sequence>MQLEFIVSACLAGFPCAYDGRPRESNPHVRRLLEEGRALAACPECLGGLAVPRVPAEICGGSGSAVWEGKARVLNREGKDVTAYFCRGAELFLTIAQTLGIKKAILKSKSPSCGCGFIYDGTFSGKLRPGDGVTAALLRARGFELMSENDLESEAEEL</sequence>
<dbReference type="EMBL" id="CP001785">
    <property type="protein sequence ID" value="ACX52287.1"/>
    <property type="molecule type" value="Genomic_DNA"/>
</dbReference>
<dbReference type="RefSeq" id="WP_015739164.1">
    <property type="nucleotide sequence ID" value="NC_013385.1"/>
</dbReference>
<dbReference type="STRING" id="429009.Adeg_1171"/>
<dbReference type="KEGG" id="adg:Adeg_1171"/>
<dbReference type="AlphaFoldDB" id="C9R7K8"/>